<reference evidence="1" key="1">
    <citation type="submission" date="2021-11" db="EMBL/GenBank/DDBJ databases">
        <title>Study of the species diversity of bacterial strains isolated from a unique natural object - Shulgan-Tash cave (Bashkiria).</title>
        <authorList>
            <person name="Sazanova A.L."/>
            <person name="Chirak E.R."/>
            <person name="Safronova V.I."/>
        </authorList>
    </citation>
    <scope>NUCLEOTIDE SEQUENCE</scope>
    <source>
        <strain evidence="1">P1</strain>
    </source>
</reference>
<accession>A0AC61U807</accession>
<protein>
    <submittedName>
        <fullName evidence="1">Uncharacterized protein</fullName>
    </submittedName>
</protein>
<organism evidence="1 2">
    <name type="scientific">Janibacter limosus</name>
    <dbReference type="NCBI Taxonomy" id="53458"/>
    <lineage>
        <taxon>Bacteria</taxon>
        <taxon>Bacillati</taxon>
        <taxon>Actinomycetota</taxon>
        <taxon>Actinomycetes</taxon>
        <taxon>Micrococcales</taxon>
        <taxon>Intrasporangiaceae</taxon>
        <taxon>Janibacter</taxon>
    </lineage>
</organism>
<evidence type="ECO:0000313" key="2">
    <source>
        <dbReference type="Proteomes" id="UP001059663"/>
    </source>
</evidence>
<gene>
    <name evidence="1" type="ORF">LP422_09380</name>
</gene>
<proteinExistence type="predicted"/>
<sequence length="61" mass="6721">MRAPDPELVRHEDELVLGCAGRTRRVLLPSALRRCEIERAGVADGVLTLTMTPDPAVWPRG</sequence>
<name>A0AC61U807_9MICO</name>
<dbReference type="EMBL" id="CP087977">
    <property type="protein sequence ID" value="UUZ46038.1"/>
    <property type="molecule type" value="Genomic_DNA"/>
</dbReference>
<evidence type="ECO:0000313" key="1">
    <source>
        <dbReference type="EMBL" id="UUZ46038.1"/>
    </source>
</evidence>
<dbReference type="Proteomes" id="UP001059663">
    <property type="component" value="Chromosome"/>
</dbReference>